<name>A0ABR2XD08_9PEZI</name>
<keyword evidence="2" id="KW-1185">Reference proteome</keyword>
<dbReference type="EMBL" id="JARVKM010000072">
    <property type="protein sequence ID" value="KAK9771647.1"/>
    <property type="molecule type" value="Genomic_DNA"/>
</dbReference>
<comment type="caution">
    <text evidence="1">The sequence shown here is derived from an EMBL/GenBank/DDBJ whole genome shotgun (WGS) entry which is preliminary data.</text>
</comment>
<sequence>MTKKSKSLAVCSSTCSKSCKGHRSKATSAEQNYYQETRLELLDAHDGTHDVTSRLWTRGTTDHEERMRTTLNNFSQTLPK</sequence>
<reference evidence="1 2" key="1">
    <citation type="submission" date="2024-02" db="EMBL/GenBank/DDBJ databases">
        <title>First draft genome assembly of two strains of Seiridium cardinale.</title>
        <authorList>
            <person name="Emiliani G."/>
            <person name="Scali E."/>
        </authorList>
    </citation>
    <scope>NUCLEOTIDE SEQUENCE [LARGE SCALE GENOMIC DNA]</scope>
    <source>
        <strain evidence="1 2">BM-138-000479</strain>
    </source>
</reference>
<organism evidence="1 2">
    <name type="scientific">Seiridium cardinale</name>
    <dbReference type="NCBI Taxonomy" id="138064"/>
    <lineage>
        <taxon>Eukaryota</taxon>
        <taxon>Fungi</taxon>
        <taxon>Dikarya</taxon>
        <taxon>Ascomycota</taxon>
        <taxon>Pezizomycotina</taxon>
        <taxon>Sordariomycetes</taxon>
        <taxon>Xylariomycetidae</taxon>
        <taxon>Amphisphaeriales</taxon>
        <taxon>Sporocadaceae</taxon>
        <taxon>Seiridium</taxon>
    </lineage>
</organism>
<gene>
    <name evidence="1" type="ORF">SCAR479_11718</name>
</gene>
<proteinExistence type="predicted"/>
<evidence type="ECO:0000313" key="2">
    <source>
        <dbReference type="Proteomes" id="UP001465668"/>
    </source>
</evidence>
<accession>A0ABR2XD08</accession>
<dbReference type="Proteomes" id="UP001465668">
    <property type="component" value="Unassembled WGS sequence"/>
</dbReference>
<protein>
    <submittedName>
        <fullName evidence="1">Uncharacterized protein</fullName>
    </submittedName>
</protein>
<evidence type="ECO:0000313" key="1">
    <source>
        <dbReference type="EMBL" id="KAK9771647.1"/>
    </source>
</evidence>